<dbReference type="InterPro" id="IPR050364">
    <property type="entry name" value="Cytochrome_P450_fung"/>
</dbReference>
<reference evidence="11 12" key="1">
    <citation type="journal article" date="2016" name="Mol. Biol. Evol.">
        <title>Comparative Genomics of Early-Diverging Mushroom-Forming Fungi Provides Insights into the Origins of Lignocellulose Decay Capabilities.</title>
        <authorList>
            <person name="Nagy L.G."/>
            <person name="Riley R."/>
            <person name="Tritt A."/>
            <person name="Adam C."/>
            <person name="Daum C."/>
            <person name="Floudas D."/>
            <person name="Sun H."/>
            <person name="Yadav J.S."/>
            <person name="Pangilinan J."/>
            <person name="Larsson K.H."/>
            <person name="Matsuura K."/>
            <person name="Barry K."/>
            <person name="Labutti K."/>
            <person name="Kuo R."/>
            <person name="Ohm R.A."/>
            <person name="Bhattacharya S.S."/>
            <person name="Shirouzu T."/>
            <person name="Yoshinaga Y."/>
            <person name="Martin F.M."/>
            <person name="Grigoriev I.V."/>
            <person name="Hibbett D.S."/>
        </authorList>
    </citation>
    <scope>NUCLEOTIDE SEQUENCE [LARGE SCALE GENOMIC DNA]</scope>
    <source>
        <strain evidence="11 12">HHB10207 ss-3</strain>
    </source>
</reference>
<dbReference type="PANTHER" id="PTHR46300:SF7">
    <property type="entry name" value="P450, PUTATIVE (EUROFUNG)-RELATED"/>
    <property type="match status" value="1"/>
</dbReference>
<keyword evidence="7 9" id="KW-0408">Iron</keyword>
<protein>
    <submittedName>
        <fullName evidence="11">Cytochrome P450</fullName>
    </submittedName>
</protein>
<keyword evidence="10" id="KW-0472">Membrane</keyword>
<dbReference type="PROSITE" id="PS51257">
    <property type="entry name" value="PROKAR_LIPOPROTEIN"/>
    <property type="match status" value="1"/>
</dbReference>
<evidence type="ECO:0000256" key="6">
    <source>
        <dbReference type="ARBA" id="ARBA00023002"/>
    </source>
</evidence>
<evidence type="ECO:0000313" key="11">
    <source>
        <dbReference type="EMBL" id="KZT34406.1"/>
    </source>
</evidence>
<dbReference type="STRING" id="1314776.A0A165ZL47"/>
<dbReference type="GO" id="GO:0020037">
    <property type="term" value="F:heme binding"/>
    <property type="evidence" value="ECO:0007669"/>
    <property type="project" value="InterPro"/>
</dbReference>
<feature type="transmembrane region" description="Helical" evidence="10">
    <location>
        <begin position="14"/>
        <end position="32"/>
    </location>
</feature>
<evidence type="ECO:0000313" key="12">
    <source>
        <dbReference type="Proteomes" id="UP000076798"/>
    </source>
</evidence>
<keyword evidence="5 9" id="KW-0479">Metal-binding</keyword>
<name>A0A165ZL47_9AGAM</name>
<keyword evidence="12" id="KW-1185">Reference proteome</keyword>
<evidence type="ECO:0000256" key="5">
    <source>
        <dbReference type="ARBA" id="ARBA00022723"/>
    </source>
</evidence>
<dbReference type="Gene3D" id="1.10.630.10">
    <property type="entry name" value="Cytochrome P450"/>
    <property type="match status" value="2"/>
</dbReference>
<dbReference type="InterPro" id="IPR002401">
    <property type="entry name" value="Cyt_P450_E_grp-I"/>
</dbReference>
<dbReference type="GO" id="GO:0004497">
    <property type="term" value="F:monooxygenase activity"/>
    <property type="evidence" value="ECO:0007669"/>
    <property type="project" value="UniProtKB-KW"/>
</dbReference>
<organism evidence="11 12">
    <name type="scientific">Sistotremastrum suecicum HHB10207 ss-3</name>
    <dbReference type="NCBI Taxonomy" id="1314776"/>
    <lineage>
        <taxon>Eukaryota</taxon>
        <taxon>Fungi</taxon>
        <taxon>Dikarya</taxon>
        <taxon>Basidiomycota</taxon>
        <taxon>Agaricomycotina</taxon>
        <taxon>Agaricomycetes</taxon>
        <taxon>Sistotremastrales</taxon>
        <taxon>Sistotremastraceae</taxon>
        <taxon>Sistotremastrum</taxon>
    </lineage>
</organism>
<dbReference type="InterPro" id="IPR036396">
    <property type="entry name" value="Cyt_P450_sf"/>
</dbReference>
<evidence type="ECO:0000256" key="8">
    <source>
        <dbReference type="ARBA" id="ARBA00023033"/>
    </source>
</evidence>
<dbReference type="AlphaFoldDB" id="A0A165ZL47"/>
<comment type="similarity">
    <text evidence="3">Belongs to the cytochrome P450 family.</text>
</comment>
<keyword evidence="10" id="KW-1133">Transmembrane helix</keyword>
<evidence type="ECO:0000256" key="10">
    <source>
        <dbReference type="SAM" id="Phobius"/>
    </source>
</evidence>
<dbReference type="OrthoDB" id="2789670at2759"/>
<evidence type="ECO:0000256" key="9">
    <source>
        <dbReference type="PIRSR" id="PIRSR602401-1"/>
    </source>
</evidence>
<dbReference type="GO" id="GO:0016705">
    <property type="term" value="F:oxidoreductase activity, acting on paired donors, with incorporation or reduction of molecular oxygen"/>
    <property type="evidence" value="ECO:0007669"/>
    <property type="project" value="InterPro"/>
</dbReference>
<accession>A0A165ZL47</accession>
<sequence length="505" mass="57024">MLWDLYRTFEFDPFLFLIGAAGCILLLSKIHFSTKGGLRNGLRKPPGPKGWPLIGNLLDMPKSHQYLTYMEWRKKYDVIGVNVCGQPIVILNSRQAAHDLLVKRSAIYSNRPQMEVLNKWGGWDWTLAFMQGSEEMHRQRRLLNQCLNKGMIARYHTTIQNEALDFCSRLMKSPERYEELIDRMSGANIMSISYGHQVGEETDENVERIHAVFVQLIKLGNAGSHIVDMFPALSALPSWFFGSNFAKTMECLASLMDKSLTVPYFQGLREIDLGTAKTPSMLHTLIEAYKQDDGSVAHERSIQSVLTMMVYPEAQRKAQAEIDGLLKGERLPTFEHRKSLPYVEATMNEVLRWKPTLPLGLAHQSTEDDVYNGMFIPAGTTIFPNTWACLHEEADFPDPGAFKPERYMDGAKFKEGSILAKDFVFGYGRRACSGKHLADAIVWMNITLVLAIFDISLPVGKSGSPIMPDLNHKYGATTIHHKPFQCNISLRSESLGELLRASLNT</sequence>
<dbReference type="GO" id="GO:0005506">
    <property type="term" value="F:iron ion binding"/>
    <property type="evidence" value="ECO:0007669"/>
    <property type="project" value="InterPro"/>
</dbReference>
<evidence type="ECO:0000256" key="7">
    <source>
        <dbReference type="ARBA" id="ARBA00023004"/>
    </source>
</evidence>
<dbReference type="PANTHER" id="PTHR46300">
    <property type="entry name" value="P450, PUTATIVE (EUROFUNG)-RELATED-RELATED"/>
    <property type="match status" value="1"/>
</dbReference>
<dbReference type="PRINTS" id="PR00385">
    <property type="entry name" value="P450"/>
</dbReference>
<dbReference type="EMBL" id="KV428183">
    <property type="protein sequence ID" value="KZT34406.1"/>
    <property type="molecule type" value="Genomic_DNA"/>
</dbReference>
<dbReference type="PRINTS" id="PR00463">
    <property type="entry name" value="EP450I"/>
</dbReference>
<evidence type="ECO:0000256" key="1">
    <source>
        <dbReference type="ARBA" id="ARBA00001971"/>
    </source>
</evidence>
<dbReference type="Pfam" id="PF00067">
    <property type="entry name" value="p450"/>
    <property type="match status" value="1"/>
</dbReference>
<evidence type="ECO:0000256" key="2">
    <source>
        <dbReference type="ARBA" id="ARBA00005179"/>
    </source>
</evidence>
<dbReference type="InterPro" id="IPR001128">
    <property type="entry name" value="Cyt_P450"/>
</dbReference>
<keyword evidence="6" id="KW-0560">Oxidoreductase</keyword>
<comment type="pathway">
    <text evidence="2">Secondary metabolite biosynthesis.</text>
</comment>
<proteinExistence type="inferred from homology"/>
<gene>
    <name evidence="11" type="ORF">SISSUDRAFT_287588</name>
</gene>
<comment type="cofactor">
    <cofactor evidence="1 9">
        <name>heme</name>
        <dbReference type="ChEBI" id="CHEBI:30413"/>
    </cofactor>
</comment>
<dbReference type="SUPFAM" id="SSF48264">
    <property type="entry name" value="Cytochrome P450"/>
    <property type="match status" value="1"/>
</dbReference>
<dbReference type="CDD" id="cd11065">
    <property type="entry name" value="CYP64-like"/>
    <property type="match status" value="1"/>
</dbReference>
<feature type="binding site" description="axial binding residue" evidence="9">
    <location>
        <position position="432"/>
    </location>
    <ligand>
        <name>heme</name>
        <dbReference type="ChEBI" id="CHEBI:30413"/>
    </ligand>
    <ligandPart>
        <name>Fe</name>
        <dbReference type="ChEBI" id="CHEBI:18248"/>
    </ligandPart>
</feature>
<keyword evidence="10" id="KW-0812">Transmembrane</keyword>
<evidence type="ECO:0000256" key="4">
    <source>
        <dbReference type="ARBA" id="ARBA00022617"/>
    </source>
</evidence>
<dbReference type="Proteomes" id="UP000076798">
    <property type="component" value="Unassembled WGS sequence"/>
</dbReference>
<evidence type="ECO:0000256" key="3">
    <source>
        <dbReference type="ARBA" id="ARBA00010617"/>
    </source>
</evidence>
<keyword evidence="4 9" id="KW-0349">Heme</keyword>
<keyword evidence="8" id="KW-0503">Monooxygenase</keyword>